<dbReference type="InterPro" id="IPR025110">
    <property type="entry name" value="AMP-bd_C"/>
</dbReference>
<keyword evidence="9 21" id="KW-0812">Transmembrane</keyword>
<dbReference type="OrthoDB" id="10253869at2759"/>
<evidence type="ECO:0000256" key="20">
    <source>
        <dbReference type="SAM" id="MobiDB-lite"/>
    </source>
</evidence>
<dbReference type="InterPro" id="IPR045851">
    <property type="entry name" value="AMP-bd_C_sf"/>
</dbReference>
<evidence type="ECO:0000256" key="11">
    <source>
        <dbReference type="ARBA" id="ARBA00022840"/>
    </source>
</evidence>
<dbReference type="FunFam" id="3.30.300.30:FF:000002">
    <property type="entry name" value="Long-chain fatty acid transport protein 1"/>
    <property type="match status" value="1"/>
</dbReference>
<keyword evidence="25" id="KW-1185">Reference proteome</keyword>
<evidence type="ECO:0000256" key="21">
    <source>
        <dbReference type="SAM" id="Phobius"/>
    </source>
</evidence>
<organism evidence="24 25">
    <name type="scientific">Coniosporium apollinis (strain CBS 100218)</name>
    <name type="common">Rock-inhabiting black yeast</name>
    <dbReference type="NCBI Taxonomy" id="1168221"/>
    <lineage>
        <taxon>Eukaryota</taxon>
        <taxon>Fungi</taxon>
        <taxon>Dikarya</taxon>
        <taxon>Ascomycota</taxon>
        <taxon>Pezizomycotina</taxon>
        <taxon>Dothideomycetes</taxon>
        <taxon>Dothideomycetes incertae sedis</taxon>
        <taxon>Coniosporium</taxon>
    </lineage>
</organism>
<comment type="function">
    <text evidence="17">Acyl-CoA synthetase required for both the import of long chain fatty acids (LCFAs) (C14-C18) and the activation very long chain fatty acids (VLCFAs) (C20-C26) by esterification of the fatty acids into metabolically active CoA-thioesters for subsequent degradation or incorporation into phospholipids. The transport and fatty acyl-CoA synthetase activities are genetically separable and are thus independent activities. Esterifies VLCFAs in the peroxisome matrix. The VLCFAs are actively transported into peroxisomes by a PXA1-PXA2 heterodimeric transporter in the peroxisomal membrane.</text>
</comment>
<keyword evidence="7" id="KW-0436">Ligase</keyword>
<keyword evidence="14 21" id="KW-0472">Membrane</keyword>
<evidence type="ECO:0000259" key="22">
    <source>
        <dbReference type="Pfam" id="PF00501"/>
    </source>
</evidence>
<keyword evidence="8" id="KW-0551">Lipid droplet</keyword>
<proteinExistence type="inferred from homology"/>
<dbReference type="AlphaFoldDB" id="R7YKX1"/>
<keyword evidence="15" id="KW-0576">Peroxisome</keyword>
<evidence type="ECO:0000256" key="17">
    <source>
        <dbReference type="ARBA" id="ARBA00060276"/>
    </source>
</evidence>
<dbReference type="EMBL" id="JH767559">
    <property type="protein sequence ID" value="EON62528.1"/>
    <property type="molecule type" value="Genomic_DNA"/>
</dbReference>
<evidence type="ECO:0000256" key="16">
    <source>
        <dbReference type="ARBA" id="ARBA00051585"/>
    </source>
</evidence>
<dbReference type="InterPro" id="IPR000425">
    <property type="entry name" value="MIP"/>
</dbReference>
<dbReference type="PANTHER" id="PTHR43107:SF15">
    <property type="entry name" value="FATTY ACID TRANSPORT PROTEIN 3, ISOFORM A"/>
    <property type="match status" value="1"/>
</dbReference>
<feature type="transmembrane region" description="Helical" evidence="21">
    <location>
        <begin position="390"/>
        <end position="408"/>
    </location>
</feature>
<dbReference type="SUPFAM" id="SSF56801">
    <property type="entry name" value="Acetyl-CoA synthetase-like"/>
    <property type="match status" value="1"/>
</dbReference>
<dbReference type="GO" id="GO:0015267">
    <property type="term" value="F:channel activity"/>
    <property type="evidence" value="ECO:0007669"/>
    <property type="project" value="InterPro"/>
</dbReference>
<evidence type="ECO:0000256" key="7">
    <source>
        <dbReference type="ARBA" id="ARBA00022598"/>
    </source>
</evidence>
<reference evidence="25" key="1">
    <citation type="submission" date="2012-06" db="EMBL/GenBank/DDBJ databases">
        <title>The genome sequence of Coniosporium apollinis CBS 100218.</title>
        <authorList>
            <consortium name="The Broad Institute Genome Sequencing Platform"/>
            <person name="Cuomo C."/>
            <person name="Gorbushina A."/>
            <person name="Noack S."/>
            <person name="Walker B."/>
            <person name="Young S.K."/>
            <person name="Zeng Q."/>
            <person name="Gargeya S."/>
            <person name="Fitzgerald M."/>
            <person name="Haas B."/>
            <person name="Abouelleil A."/>
            <person name="Alvarado L."/>
            <person name="Arachchi H.M."/>
            <person name="Berlin A.M."/>
            <person name="Chapman S.B."/>
            <person name="Goldberg J."/>
            <person name="Griggs A."/>
            <person name="Gujja S."/>
            <person name="Hansen M."/>
            <person name="Howarth C."/>
            <person name="Imamovic A."/>
            <person name="Larimer J."/>
            <person name="McCowan C."/>
            <person name="Montmayeur A."/>
            <person name="Murphy C."/>
            <person name="Neiman D."/>
            <person name="Pearson M."/>
            <person name="Priest M."/>
            <person name="Roberts A."/>
            <person name="Saif S."/>
            <person name="Shea T."/>
            <person name="Sisk P."/>
            <person name="Sykes S."/>
            <person name="Wortman J."/>
            <person name="Nusbaum C."/>
            <person name="Birren B."/>
        </authorList>
    </citation>
    <scope>NUCLEOTIDE SEQUENCE [LARGE SCALE GENOMIC DNA]</scope>
    <source>
        <strain evidence="25">CBS 100218</strain>
    </source>
</reference>
<dbReference type="InterPro" id="IPR000873">
    <property type="entry name" value="AMP-dep_synth/lig_dom"/>
</dbReference>
<dbReference type="eggNOG" id="KOG1179">
    <property type="taxonomic scope" value="Eukaryota"/>
</dbReference>
<feature type="region of interest" description="Disordered" evidence="20">
    <location>
        <begin position="147"/>
        <end position="206"/>
    </location>
</feature>
<dbReference type="PANTHER" id="PTHR43107">
    <property type="entry name" value="LONG-CHAIN FATTY ACID TRANSPORT PROTEIN"/>
    <property type="match status" value="1"/>
</dbReference>
<evidence type="ECO:0000256" key="18">
    <source>
        <dbReference type="ARBA" id="ARBA00068795"/>
    </source>
</evidence>
<dbReference type="GO" id="GO:0005778">
    <property type="term" value="C:peroxisomal membrane"/>
    <property type="evidence" value="ECO:0007669"/>
    <property type="project" value="UniProtKB-SubCell"/>
</dbReference>
<evidence type="ECO:0000259" key="23">
    <source>
        <dbReference type="Pfam" id="PF13193"/>
    </source>
</evidence>
<evidence type="ECO:0000256" key="19">
    <source>
        <dbReference type="ARBA" id="ARBA00078285"/>
    </source>
</evidence>
<name>R7YKX1_CONA1</name>
<dbReference type="PROSITE" id="PS00455">
    <property type="entry name" value="AMP_BINDING"/>
    <property type="match status" value="1"/>
</dbReference>
<evidence type="ECO:0000256" key="4">
    <source>
        <dbReference type="ARBA" id="ARBA00006432"/>
    </source>
</evidence>
<dbReference type="Pfam" id="PF00230">
    <property type="entry name" value="MIP"/>
    <property type="match status" value="1"/>
</dbReference>
<feature type="compositionally biased region" description="Basic and acidic residues" evidence="20">
    <location>
        <begin position="65"/>
        <end position="79"/>
    </location>
</feature>
<dbReference type="Gene3D" id="1.20.1080.10">
    <property type="entry name" value="Glycerol uptake facilitator protein"/>
    <property type="match status" value="1"/>
</dbReference>
<dbReference type="GO" id="GO:0009898">
    <property type="term" value="C:cytoplasmic side of plasma membrane"/>
    <property type="evidence" value="ECO:0007669"/>
    <property type="project" value="TreeGrafter"/>
</dbReference>
<feature type="compositionally biased region" description="Basic and acidic residues" evidence="20">
    <location>
        <begin position="1"/>
        <end position="16"/>
    </location>
</feature>
<feature type="compositionally biased region" description="Basic and acidic residues" evidence="20">
    <location>
        <begin position="162"/>
        <end position="173"/>
    </location>
</feature>
<dbReference type="GeneID" id="19899062"/>
<dbReference type="GO" id="GO:0044539">
    <property type="term" value="P:long-chain fatty acid import into cell"/>
    <property type="evidence" value="ECO:0007669"/>
    <property type="project" value="TreeGrafter"/>
</dbReference>
<dbReference type="FunFam" id="3.40.50.12780:FF:000019">
    <property type="entry name" value="Long-chain fatty acid transporter"/>
    <property type="match status" value="1"/>
</dbReference>
<feature type="transmembrane region" description="Helical" evidence="21">
    <location>
        <begin position="439"/>
        <end position="459"/>
    </location>
</feature>
<dbReference type="Proteomes" id="UP000016924">
    <property type="component" value="Unassembled WGS sequence"/>
</dbReference>
<evidence type="ECO:0000313" key="24">
    <source>
        <dbReference type="EMBL" id="EON62528.1"/>
    </source>
</evidence>
<feature type="domain" description="AMP-dependent synthetase/ligase" evidence="22">
    <location>
        <begin position="554"/>
        <end position="898"/>
    </location>
</feature>
<feature type="compositionally biased region" description="Basic and acidic residues" evidence="20">
    <location>
        <begin position="39"/>
        <end position="56"/>
    </location>
</feature>
<dbReference type="Gene3D" id="3.30.300.30">
    <property type="match status" value="1"/>
</dbReference>
<evidence type="ECO:0000256" key="3">
    <source>
        <dbReference type="ARBA" id="ARBA00004651"/>
    </source>
</evidence>
<dbReference type="InterPro" id="IPR020845">
    <property type="entry name" value="AMP-binding_CS"/>
</dbReference>
<keyword evidence="13" id="KW-0445">Lipid transport</keyword>
<sequence length="1121" mass="123440">MDTKQHPDADAERRLTDGIFGLGRPLPPIVRRGMRSPQRRPEEDAEGKRGGQDLETGRTGAAGGDDSRQREKPLQEGDCPRLGVVRPFDRDPNHRARLSPRNLAAIPEEVGGGAGTIPSLTGGWVDGAPDQQGMTTAWLPLPVVGDRSTQLQERGSNNESQPSKERRLDDGDVPKQAPDTSAKDWISNAQDLETISTSDSTKRENDYDELERISTLEIEEDFLDQTEYDVHRNRWSRIRARYPQPLAEFLATAVSTYIGLAGSLTEMTSSNTAGTFFTRCLSGAHLNPAISITFSLHRGFPWRHCIIYIIFQLLGNICASVAAYAVFNDAICRFDPGLTPGGTGGAFFTIPQPWVRPGTAFFGEFLASAILVIAILALGDDMHTPPGEGMNPFVIGLVVTVLQITMAYNTGPCLKPAKDLGGSLGALGVGYEDAFRGGWWIWGAWGAVILGTAVGAATYDASVSVGGESLVNYGWPGRRELSGKWRRVREKALSLTLPLAAASLAYLNAKTGLSNDWALLSAYIAAHISLHRTASRDTLNLFYVLETHALHPTQSQHAFLIYGGKSWNYGEAYAEVLRWAAWLKDGKGVGKGEVVGLCMVNSDTFVWIWFALWSLGATPAFLNYNLRGAPLVHSVRASGARLVLVDEEVTASFAGEVGKELEGVEVVIVGQEVLGEVQGTRGWREKDEMRRGVQMRDLAVLIYTSGTTGLPKPAVVSWQKARVGAGLVARWLPLKKQDIFYTAMPLYHSSAAILGLVSCLMAGTTLSLGRRFSHATFWPDVRRSKATAIQYVGETCRYLLAAPPSPLDKQHSVRFAFGNGMRPDVWERFQQRFGIDTVAEFYAATEGPGGLFNKSRNAFSRGAVGRNGTIMYPWFALQMLIVRLDFETNKLLRDEKTGLCIPAAWDEPGELLFRLDAKDVESKFQGYFRNRDASNSKIVRDVRKKGDAYFSSGDVMRWDREGRWWFCDRIGDTYRWKSENVSTAEVGECLGRHEAVSEANVYGVLVPGHDGRAGCAAILLHGAESAVDGQPPELSDKVLKSLAEHAMGTLPGYAVPIFLRFTRQMEMTGTNKQQKHVLREQGCDPEKVSRAGDRLYWLKGGTYMPFERKDWDEITAGRVRL</sequence>
<dbReference type="RefSeq" id="XP_007777845.1">
    <property type="nucleotide sequence ID" value="XM_007779655.1"/>
</dbReference>
<feature type="transmembrane region" description="Helical" evidence="21">
    <location>
        <begin position="305"/>
        <end position="327"/>
    </location>
</feature>
<evidence type="ECO:0000313" key="25">
    <source>
        <dbReference type="Proteomes" id="UP000016924"/>
    </source>
</evidence>
<feature type="transmembrane region" description="Helical" evidence="21">
    <location>
        <begin position="492"/>
        <end position="509"/>
    </location>
</feature>
<dbReference type="PROSITE" id="PS00221">
    <property type="entry name" value="MIP"/>
    <property type="match status" value="1"/>
</dbReference>
<evidence type="ECO:0000256" key="5">
    <source>
        <dbReference type="ARBA" id="ARBA00022448"/>
    </source>
</evidence>
<evidence type="ECO:0000256" key="10">
    <source>
        <dbReference type="ARBA" id="ARBA00022741"/>
    </source>
</evidence>
<dbReference type="GO" id="GO:0005524">
    <property type="term" value="F:ATP binding"/>
    <property type="evidence" value="ECO:0007669"/>
    <property type="project" value="UniProtKB-KW"/>
</dbReference>
<dbReference type="InterPro" id="IPR022357">
    <property type="entry name" value="MIP_CS"/>
</dbReference>
<dbReference type="GO" id="GO:0004467">
    <property type="term" value="F:long-chain fatty acid-CoA ligase activity"/>
    <property type="evidence" value="ECO:0007669"/>
    <property type="project" value="TreeGrafter"/>
</dbReference>
<dbReference type="Pfam" id="PF00501">
    <property type="entry name" value="AMP-binding"/>
    <property type="match status" value="1"/>
</dbReference>
<keyword evidence="10" id="KW-0547">Nucleotide-binding</keyword>
<comment type="similarity">
    <text evidence="4">Belongs to the ATP-dependent AMP-binding enzyme family.</text>
</comment>
<keyword evidence="11" id="KW-0067">ATP-binding</keyword>
<comment type="catalytic activity">
    <reaction evidence="16">
        <text>a very long-chain fatty acid + ATP + CoA = a very long-chain fatty acyl-CoA + AMP + diphosphate</text>
        <dbReference type="Rhea" id="RHEA:54536"/>
        <dbReference type="ChEBI" id="CHEBI:30616"/>
        <dbReference type="ChEBI" id="CHEBI:33019"/>
        <dbReference type="ChEBI" id="CHEBI:57287"/>
        <dbReference type="ChEBI" id="CHEBI:58950"/>
        <dbReference type="ChEBI" id="CHEBI:138261"/>
        <dbReference type="ChEBI" id="CHEBI:456215"/>
    </reaction>
</comment>
<evidence type="ECO:0000256" key="13">
    <source>
        <dbReference type="ARBA" id="ARBA00023055"/>
    </source>
</evidence>
<dbReference type="PRINTS" id="PR00783">
    <property type="entry name" value="MINTRINSICP"/>
</dbReference>
<dbReference type="STRING" id="1168221.R7YKX1"/>
<dbReference type="HOGENOM" id="CLU_280332_0_0_1"/>
<evidence type="ECO:0000256" key="2">
    <source>
        <dbReference type="ARBA" id="ARBA00004585"/>
    </source>
</evidence>
<evidence type="ECO:0000256" key="8">
    <source>
        <dbReference type="ARBA" id="ARBA00022677"/>
    </source>
</evidence>
<evidence type="ECO:0000256" key="15">
    <source>
        <dbReference type="ARBA" id="ARBA00023140"/>
    </source>
</evidence>
<feature type="region of interest" description="Disordered" evidence="20">
    <location>
        <begin position="1"/>
        <end position="118"/>
    </location>
</feature>
<protein>
    <recommendedName>
        <fullName evidence="18">Very long-chain fatty acid transport protein</fullName>
    </recommendedName>
    <alternativeName>
        <fullName evidence="19">Very-long-chain acyl-CoA synthetase</fullName>
    </alternativeName>
</protein>
<feature type="transmembrane region" description="Helical" evidence="21">
    <location>
        <begin position="360"/>
        <end position="378"/>
    </location>
</feature>
<dbReference type="GO" id="GO:0005811">
    <property type="term" value="C:lipid droplet"/>
    <property type="evidence" value="ECO:0007669"/>
    <property type="project" value="UniProtKB-SubCell"/>
</dbReference>
<feature type="transmembrane region" description="Helical" evidence="21">
    <location>
        <begin position="739"/>
        <end position="763"/>
    </location>
</feature>
<dbReference type="eggNOG" id="KOG0224">
    <property type="taxonomic scope" value="Eukaryota"/>
</dbReference>
<dbReference type="Gene3D" id="3.40.50.12780">
    <property type="entry name" value="N-terminal domain of ligase-like"/>
    <property type="match status" value="1"/>
</dbReference>
<evidence type="ECO:0000256" key="1">
    <source>
        <dbReference type="ARBA" id="ARBA00004502"/>
    </source>
</evidence>
<gene>
    <name evidence="24" type="ORF">W97_01751</name>
</gene>
<evidence type="ECO:0000256" key="6">
    <source>
        <dbReference type="ARBA" id="ARBA00022475"/>
    </source>
</evidence>
<dbReference type="SUPFAM" id="SSF81338">
    <property type="entry name" value="Aquaporin-like"/>
    <property type="match status" value="1"/>
</dbReference>
<keyword evidence="6" id="KW-1003">Cell membrane</keyword>
<dbReference type="InterPro" id="IPR042099">
    <property type="entry name" value="ANL_N_sf"/>
</dbReference>
<dbReference type="Pfam" id="PF13193">
    <property type="entry name" value="AMP-binding_C"/>
    <property type="match status" value="1"/>
</dbReference>
<evidence type="ECO:0000256" key="12">
    <source>
        <dbReference type="ARBA" id="ARBA00022989"/>
    </source>
</evidence>
<dbReference type="InterPro" id="IPR023271">
    <property type="entry name" value="Aquaporin-like"/>
</dbReference>
<evidence type="ECO:0000256" key="14">
    <source>
        <dbReference type="ARBA" id="ARBA00023136"/>
    </source>
</evidence>
<comment type="subcellular location">
    <subcellularLocation>
        <location evidence="3">Cell membrane</location>
        <topology evidence="3">Multi-pass membrane protein</topology>
    </subcellularLocation>
    <subcellularLocation>
        <location evidence="1">Lipid droplet</location>
    </subcellularLocation>
    <subcellularLocation>
        <location evidence="2">Peroxisome membrane</location>
        <topology evidence="2">Multi-pass membrane protein</topology>
    </subcellularLocation>
</comment>
<feature type="compositionally biased region" description="Polar residues" evidence="20">
    <location>
        <begin position="187"/>
        <end position="199"/>
    </location>
</feature>
<accession>R7YKX1</accession>
<dbReference type="GO" id="GO:0005324">
    <property type="term" value="F:long-chain fatty acid transmembrane transporter activity"/>
    <property type="evidence" value="ECO:0007669"/>
    <property type="project" value="TreeGrafter"/>
</dbReference>
<feature type="transmembrane region" description="Helical" evidence="21">
    <location>
        <begin position="606"/>
        <end position="626"/>
    </location>
</feature>
<feature type="compositionally biased region" description="Polar residues" evidence="20">
    <location>
        <begin position="147"/>
        <end position="161"/>
    </location>
</feature>
<evidence type="ECO:0000256" key="9">
    <source>
        <dbReference type="ARBA" id="ARBA00022692"/>
    </source>
</evidence>
<keyword evidence="5" id="KW-0813">Transport</keyword>
<feature type="domain" description="AMP-binding enzyme C-terminal" evidence="23">
    <location>
        <begin position="985"/>
        <end position="1072"/>
    </location>
</feature>
<keyword evidence="12 21" id="KW-1133">Transmembrane helix</keyword>